<evidence type="ECO:0000313" key="3">
    <source>
        <dbReference type="Proteomes" id="UP001595833"/>
    </source>
</evidence>
<evidence type="ECO:0000256" key="1">
    <source>
        <dbReference type="SAM" id="MobiDB-lite"/>
    </source>
</evidence>
<name>A0ABV9XZC9_9PSEU</name>
<proteinExistence type="predicted"/>
<protein>
    <submittedName>
        <fullName evidence="2">Uncharacterized protein</fullName>
    </submittedName>
</protein>
<keyword evidence="3" id="KW-1185">Reference proteome</keyword>
<dbReference type="Proteomes" id="UP001595833">
    <property type="component" value="Unassembled WGS sequence"/>
</dbReference>
<comment type="caution">
    <text evidence="2">The sequence shown here is derived from an EMBL/GenBank/DDBJ whole genome shotgun (WGS) entry which is preliminary data.</text>
</comment>
<gene>
    <name evidence="2" type="ORF">ACFPFM_18050</name>
</gene>
<organism evidence="2 3">
    <name type="scientific">Saccharothrix xinjiangensis</name>
    <dbReference type="NCBI Taxonomy" id="204798"/>
    <lineage>
        <taxon>Bacteria</taxon>
        <taxon>Bacillati</taxon>
        <taxon>Actinomycetota</taxon>
        <taxon>Actinomycetes</taxon>
        <taxon>Pseudonocardiales</taxon>
        <taxon>Pseudonocardiaceae</taxon>
        <taxon>Saccharothrix</taxon>
    </lineage>
</organism>
<dbReference type="EMBL" id="JBHSJB010000016">
    <property type="protein sequence ID" value="MFC5055651.1"/>
    <property type="molecule type" value="Genomic_DNA"/>
</dbReference>
<dbReference type="RefSeq" id="WP_344040039.1">
    <property type="nucleotide sequence ID" value="NZ_BAAAKE010000020.1"/>
</dbReference>
<accession>A0ABV9XZC9</accession>
<sequence>MPPRAPDDTAHAVLRSTATADATETVEDILARNGLVACTNPVHAAAAARERPLAADRHLWNARVRAAPQRPVLGPTRPRGNTPTR</sequence>
<evidence type="ECO:0000313" key="2">
    <source>
        <dbReference type="EMBL" id="MFC5055651.1"/>
    </source>
</evidence>
<reference evidence="3" key="1">
    <citation type="journal article" date="2019" name="Int. J. Syst. Evol. Microbiol.">
        <title>The Global Catalogue of Microorganisms (GCM) 10K type strain sequencing project: providing services to taxonomists for standard genome sequencing and annotation.</title>
        <authorList>
            <consortium name="The Broad Institute Genomics Platform"/>
            <consortium name="The Broad Institute Genome Sequencing Center for Infectious Disease"/>
            <person name="Wu L."/>
            <person name="Ma J."/>
        </authorList>
    </citation>
    <scope>NUCLEOTIDE SEQUENCE [LARGE SCALE GENOMIC DNA]</scope>
    <source>
        <strain evidence="3">KCTC 12848</strain>
    </source>
</reference>
<feature type="region of interest" description="Disordered" evidence="1">
    <location>
        <begin position="65"/>
        <end position="85"/>
    </location>
</feature>